<evidence type="ECO:0000313" key="2">
    <source>
        <dbReference type="Proteomes" id="UP001378188"/>
    </source>
</evidence>
<sequence length="355" mass="37484">MISVSGLYNGWIEELARIAEPLVQRSGGRPAYVVVQSGGGYGVLRHGRKGMNDLGPLDPQSAAGASLLKKMKNQQVELRLDPDQVLDKHIGLPAAGQQYIEAILRHQIERLTPWSADNVAFDYVVGEGMASDGQVPIRLVATARGTVAEAIRPFSEAGVRLERVGTAGDPVGEASPVDLQDSGKAERVSALRRTVSLSLAAAAVVLIALGGLQSWRAYVAAQEFDEVQDAVDRRRAVIAEAVARTTASDEYRALSARKSSSLPMVVLLDELSATIPDNTYLTELNVEGNTVRINGVSREAPALISLLEDADALVDARFAAPTTRAESGKSDTFQIVAQIGAPADAPVDAAAGAGQ</sequence>
<dbReference type="InterPro" id="IPR052534">
    <property type="entry name" value="Extracell_DNA_Util/SecSys_Comp"/>
</dbReference>
<proteinExistence type="predicted"/>
<dbReference type="SUPFAM" id="SSF53067">
    <property type="entry name" value="Actin-like ATPase domain"/>
    <property type="match status" value="1"/>
</dbReference>
<accession>A0AAW9RYH8</accession>
<evidence type="ECO:0000313" key="1">
    <source>
        <dbReference type="EMBL" id="MEJ8574479.1"/>
    </source>
</evidence>
<dbReference type="InterPro" id="IPR007813">
    <property type="entry name" value="PilN"/>
</dbReference>
<dbReference type="PANTHER" id="PTHR40278:SF1">
    <property type="entry name" value="DNA UTILIZATION PROTEIN HOFN"/>
    <property type="match status" value="1"/>
</dbReference>
<dbReference type="EMBL" id="JAZHOF010000012">
    <property type="protein sequence ID" value="MEJ8574479.1"/>
    <property type="molecule type" value="Genomic_DNA"/>
</dbReference>
<dbReference type="Proteomes" id="UP001378188">
    <property type="component" value="Unassembled WGS sequence"/>
</dbReference>
<organism evidence="1 2">
    <name type="scientific">Microbaculum marinum</name>
    <dbReference type="NCBI Taxonomy" id="1764581"/>
    <lineage>
        <taxon>Bacteria</taxon>
        <taxon>Pseudomonadati</taxon>
        <taxon>Pseudomonadota</taxon>
        <taxon>Alphaproteobacteria</taxon>
        <taxon>Hyphomicrobiales</taxon>
        <taxon>Tepidamorphaceae</taxon>
        <taxon>Microbaculum</taxon>
    </lineage>
</organism>
<dbReference type="InterPro" id="IPR043129">
    <property type="entry name" value="ATPase_NBD"/>
</dbReference>
<name>A0AAW9RYH8_9HYPH</name>
<dbReference type="PANTHER" id="PTHR40278">
    <property type="entry name" value="DNA UTILIZATION PROTEIN HOFN"/>
    <property type="match status" value="1"/>
</dbReference>
<dbReference type="RefSeq" id="WP_340332181.1">
    <property type="nucleotide sequence ID" value="NZ_JAZHOF010000012.1"/>
</dbReference>
<gene>
    <name evidence="1" type="ORF">V3328_23575</name>
</gene>
<dbReference type="AlphaFoldDB" id="A0AAW9RYH8"/>
<dbReference type="Pfam" id="PF05137">
    <property type="entry name" value="PilN"/>
    <property type="match status" value="1"/>
</dbReference>
<comment type="caution">
    <text evidence="1">The sequence shown here is derived from an EMBL/GenBank/DDBJ whole genome shotgun (WGS) entry which is preliminary data.</text>
</comment>
<keyword evidence="2" id="KW-1185">Reference proteome</keyword>
<reference evidence="1 2" key="1">
    <citation type="submission" date="2024-02" db="EMBL/GenBank/DDBJ databases">
        <title>Genome analysis and characterization of Microbaculum marinisediminis sp. nov., isolated from marine sediment.</title>
        <authorList>
            <person name="Du Z.-J."/>
            <person name="Ye Y.-Q."/>
            <person name="Zhang Z.-R."/>
            <person name="Yuan S.-M."/>
            <person name="Zhang X.-Y."/>
        </authorList>
    </citation>
    <scope>NUCLEOTIDE SEQUENCE [LARGE SCALE GENOMIC DNA]</scope>
    <source>
        <strain evidence="1 2">SDUM1044001</strain>
    </source>
</reference>
<protein>
    <submittedName>
        <fullName evidence="1">PilN domain-containing protein</fullName>
    </submittedName>
</protein>